<reference evidence="1" key="1">
    <citation type="submission" date="2023-11" db="EMBL/GenBank/DDBJ databases">
        <title>Identification and selenium tolerance of Delftia acidovorans R3-25.</title>
        <authorList>
            <person name="Zhang S."/>
            <person name="Liu Y."/>
            <person name="Guo Y."/>
        </authorList>
    </citation>
    <scope>NUCLEOTIDE SEQUENCE</scope>
    <source>
        <strain evidence="1">R3-25</strain>
    </source>
</reference>
<dbReference type="EMBL" id="JAWWMZ010000010">
    <property type="protein sequence ID" value="MDX4956120.1"/>
    <property type="molecule type" value="Genomic_DNA"/>
</dbReference>
<comment type="caution">
    <text evidence="1">The sequence shown here is derived from an EMBL/GenBank/DDBJ whole genome shotgun (WGS) entry which is preliminary data.</text>
</comment>
<dbReference type="Proteomes" id="UP001287445">
    <property type="component" value="Unassembled WGS sequence"/>
</dbReference>
<evidence type="ECO:0000313" key="1">
    <source>
        <dbReference type="EMBL" id="MDX4956120.1"/>
    </source>
</evidence>
<protein>
    <submittedName>
        <fullName evidence="1">Uncharacterized protein</fullName>
    </submittedName>
</protein>
<accession>A0AAJ2R167</accession>
<name>A0AAJ2R167_DELAC</name>
<proteinExistence type="predicted"/>
<organism evidence="1 2">
    <name type="scientific">Delftia acidovorans</name>
    <name type="common">Pseudomonas acidovorans</name>
    <name type="synonym">Comamonas acidovorans</name>
    <dbReference type="NCBI Taxonomy" id="80866"/>
    <lineage>
        <taxon>Bacteria</taxon>
        <taxon>Pseudomonadati</taxon>
        <taxon>Pseudomonadota</taxon>
        <taxon>Betaproteobacteria</taxon>
        <taxon>Burkholderiales</taxon>
        <taxon>Comamonadaceae</taxon>
        <taxon>Delftia</taxon>
    </lineage>
</organism>
<dbReference type="AlphaFoldDB" id="A0AAJ2R167"/>
<evidence type="ECO:0000313" key="2">
    <source>
        <dbReference type="Proteomes" id="UP001287445"/>
    </source>
</evidence>
<sequence length="85" mass="9536">MDVRITEAELDFADVQFVRRVLLVKREGEDPGVSVYEVGALAPPGPPPSDDDAARFHMLLVEVEEPEHAGTQVRVRSKFLERLHV</sequence>
<gene>
    <name evidence="1" type="ORF">SGN30_22110</name>
</gene>
<dbReference type="RefSeq" id="WP_043821000.1">
    <property type="nucleotide sequence ID" value="NZ_JAWWMZ010000010.1"/>
</dbReference>